<evidence type="ECO:0000313" key="2">
    <source>
        <dbReference type="Proteomes" id="UP000481454"/>
    </source>
</evidence>
<accession>A0AAP6WPX9</accession>
<comment type="caution">
    <text evidence="1">The sequence shown here is derived from an EMBL/GenBank/DDBJ whole genome shotgun (WGS) entry which is preliminary data.</text>
</comment>
<proteinExistence type="predicted"/>
<protein>
    <submittedName>
        <fullName evidence="1">Uncharacterized protein</fullName>
    </submittedName>
</protein>
<dbReference type="EMBL" id="JAALLZ010000003">
    <property type="protein sequence ID" value="NGU30536.1"/>
    <property type="molecule type" value="Genomic_DNA"/>
</dbReference>
<dbReference type="AlphaFoldDB" id="A0AAP6WPX9"/>
<gene>
    <name evidence="1" type="ORF">G6Z34_10485</name>
</gene>
<sequence length="517" mass="61016">MDMNGEKLCMVALLFDSGKIDSCFYGGYIFEEIIRGKEVLRNDNKIVVSAGDILLKEIYDDIFPFIIRDELCSIKKENTRYKDRIYGVLLEDISFKIAKEIDTRIKEKCPAYIGMTSIDYNSKDARKQFWKLFIRKYSIEHDVIVCFGYEEEGFIHESEAKAYGFRVNYDNFPDDLDCEEKKYLFSTRQSSFIKEVSQLDIEDGKSDSDRGILEMNYSLVKEVEIAGVQIWKAIEDINRAYITKDGENLVIDYIFTSLYQAAQGIERLLKISIELLVYGDEKYNKKKVDKLLYGHNHSAMVDYLTNEKRLELKSREKHLVKLLSKFYKFARYNRYSYSKDNLLELKIIREFTKHVKSKNYDDAVKHIYGKSIGIISRALYDLISQLSFEHQVFVYELNSDSVARFVFLKSYQEDLYSILKQIEKSKRELLWFLIRKGGELGIKEVGKEYEELPFDDMGLQDYLHELVCNENSGEKIYEFVSAEYDEMVAEDKEKWKKRMEFVEVIGNTNIIWWEEDK</sequence>
<dbReference type="RefSeq" id="WP_003455368.1">
    <property type="nucleotide sequence ID" value="NZ_CATNWT010000001.1"/>
</dbReference>
<reference evidence="1 2" key="1">
    <citation type="submission" date="2020-02" db="EMBL/GenBank/DDBJ databases">
        <title>Genomic Insights into the Phylogeny and Genetic Plasticity of the Human and Animal Enteric Pathogen Clostridium perfringens.</title>
        <authorList>
            <person name="Feng Y."/>
            <person name="Hu Y."/>
        </authorList>
    </citation>
    <scope>NUCLEOTIDE SEQUENCE [LARGE SCALE GENOMIC DNA]</scope>
    <source>
        <strain evidence="1 2">CP-40</strain>
    </source>
</reference>
<name>A0AAP6WPX9_CLOPF</name>
<evidence type="ECO:0000313" key="1">
    <source>
        <dbReference type="EMBL" id="NGU30536.1"/>
    </source>
</evidence>
<dbReference type="Proteomes" id="UP000481454">
    <property type="component" value="Unassembled WGS sequence"/>
</dbReference>
<organism evidence="1 2">
    <name type="scientific">Clostridium perfringens</name>
    <dbReference type="NCBI Taxonomy" id="1502"/>
    <lineage>
        <taxon>Bacteria</taxon>
        <taxon>Bacillati</taxon>
        <taxon>Bacillota</taxon>
        <taxon>Clostridia</taxon>
        <taxon>Eubacteriales</taxon>
        <taxon>Clostridiaceae</taxon>
        <taxon>Clostridium</taxon>
    </lineage>
</organism>